<organism evidence="6 7">
    <name type="scientific">Lacticaseibacillus hegangensis</name>
    <dbReference type="NCBI Taxonomy" id="2486010"/>
    <lineage>
        <taxon>Bacteria</taxon>
        <taxon>Bacillati</taxon>
        <taxon>Bacillota</taxon>
        <taxon>Bacilli</taxon>
        <taxon>Lactobacillales</taxon>
        <taxon>Lactobacillaceae</taxon>
        <taxon>Lacticaseibacillus</taxon>
    </lineage>
</organism>
<comment type="caution">
    <text evidence="6">The sequence shown here is derived from an EMBL/GenBank/DDBJ whole genome shotgun (WGS) entry which is preliminary data.</text>
</comment>
<reference evidence="7" key="1">
    <citation type="journal article" date="2019" name="Int. J. Syst. Evol. Microbiol.">
        <title>The Global Catalogue of Microorganisms (GCM) 10K type strain sequencing project: providing services to taxonomists for standard genome sequencing and annotation.</title>
        <authorList>
            <consortium name="The Broad Institute Genomics Platform"/>
            <consortium name="The Broad Institute Genome Sequencing Center for Infectious Disease"/>
            <person name="Wu L."/>
            <person name="Ma J."/>
        </authorList>
    </citation>
    <scope>NUCLEOTIDE SEQUENCE [LARGE SCALE GENOMIC DNA]</scope>
    <source>
        <strain evidence="7">CCM 8912</strain>
    </source>
</reference>
<evidence type="ECO:0000256" key="4">
    <source>
        <dbReference type="ARBA" id="ARBA00023204"/>
    </source>
</evidence>
<accession>A0ABW4CXN1</accession>
<evidence type="ECO:0000313" key="7">
    <source>
        <dbReference type="Proteomes" id="UP001597212"/>
    </source>
</evidence>
<gene>
    <name evidence="6" type="ORF">ACFQ5K_04275</name>
</gene>
<proteinExistence type="inferred from homology"/>
<dbReference type="RefSeq" id="WP_125754571.1">
    <property type="nucleotide sequence ID" value="NZ_JBHTOK010000019.1"/>
</dbReference>
<dbReference type="InterPro" id="IPR003180">
    <property type="entry name" value="MPG"/>
</dbReference>
<dbReference type="InterPro" id="IPR036995">
    <property type="entry name" value="MPG_sf"/>
</dbReference>
<comment type="similarity">
    <text evidence="1 5">Belongs to the DNA glycosylase MPG family.</text>
</comment>
<keyword evidence="4 5" id="KW-0234">DNA repair</keyword>
<evidence type="ECO:0000313" key="6">
    <source>
        <dbReference type="EMBL" id="MFD1440607.1"/>
    </source>
</evidence>
<dbReference type="Gene3D" id="3.10.300.10">
    <property type="entry name" value="Methylpurine-DNA glycosylase (MPG)"/>
    <property type="match status" value="1"/>
</dbReference>
<dbReference type="HAMAP" id="MF_00527">
    <property type="entry name" value="3MGH"/>
    <property type="match status" value="1"/>
</dbReference>
<evidence type="ECO:0000256" key="2">
    <source>
        <dbReference type="ARBA" id="ARBA00022763"/>
    </source>
</evidence>
<evidence type="ECO:0000256" key="1">
    <source>
        <dbReference type="ARBA" id="ARBA00009232"/>
    </source>
</evidence>
<dbReference type="PANTHER" id="PTHR10429:SF0">
    <property type="entry name" value="DNA-3-METHYLADENINE GLYCOSYLASE"/>
    <property type="match status" value="1"/>
</dbReference>
<dbReference type="NCBIfam" id="TIGR00567">
    <property type="entry name" value="3mg"/>
    <property type="match status" value="1"/>
</dbReference>
<keyword evidence="7" id="KW-1185">Reference proteome</keyword>
<sequence>MRKNLDEWLTHTATPVAAKALLGAVLRVGECAGLIVETEAYLGQTDRAAHAFGGRRTKTNAALYGPAGTIYVYQMRQYCLLNVVTQPAGVPQGILIRAVQPTSGQTVMAARRGRSGPAMTSGPGKLCQAFAITLADNNRPVNQGRVGLELAVQRPAQIISAPRIGVPNKGEATAARLRFFVAGNACVSDMKKSQIDPNGGWQR</sequence>
<keyword evidence="3 5" id="KW-0378">Hydrolase</keyword>
<dbReference type="EC" id="3.2.2.-" evidence="5"/>
<evidence type="ECO:0000256" key="5">
    <source>
        <dbReference type="HAMAP-Rule" id="MF_00527"/>
    </source>
</evidence>
<evidence type="ECO:0000256" key="3">
    <source>
        <dbReference type="ARBA" id="ARBA00022801"/>
    </source>
</evidence>
<dbReference type="Pfam" id="PF02245">
    <property type="entry name" value="Pur_DNA_glyco"/>
    <property type="match status" value="1"/>
</dbReference>
<dbReference type="CDD" id="cd00540">
    <property type="entry name" value="AAG"/>
    <property type="match status" value="1"/>
</dbReference>
<dbReference type="EMBL" id="JBHTOK010000019">
    <property type="protein sequence ID" value="MFD1440607.1"/>
    <property type="molecule type" value="Genomic_DNA"/>
</dbReference>
<name>A0ABW4CXN1_9LACO</name>
<dbReference type="SUPFAM" id="SSF50486">
    <property type="entry name" value="FMT C-terminal domain-like"/>
    <property type="match status" value="1"/>
</dbReference>
<dbReference type="PANTHER" id="PTHR10429">
    <property type="entry name" value="DNA-3-METHYLADENINE GLYCOSYLASE"/>
    <property type="match status" value="1"/>
</dbReference>
<dbReference type="InterPro" id="IPR011034">
    <property type="entry name" value="Formyl_transferase-like_C_sf"/>
</dbReference>
<keyword evidence="2 5" id="KW-0227">DNA damage</keyword>
<protein>
    <recommendedName>
        <fullName evidence="5">Putative 3-methyladenine DNA glycosylase</fullName>
        <ecNumber evidence="5">3.2.2.-</ecNumber>
    </recommendedName>
</protein>
<dbReference type="Proteomes" id="UP001597212">
    <property type="component" value="Unassembled WGS sequence"/>
</dbReference>